<dbReference type="AlphaFoldDB" id="A0A8D8QSZ5"/>
<dbReference type="EMBL" id="HBUF01097038">
    <property type="protein sequence ID" value="CAG6637132.1"/>
    <property type="molecule type" value="Transcribed_RNA"/>
</dbReference>
<name>A0A8D8QSZ5_9HEMI</name>
<accession>A0A8D8QSZ5</accession>
<protein>
    <submittedName>
        <fullName evidence="1">Uncharacterized protein</fullName>
    </submittedName>
</protein>
<reference evidence="1" key="1">
    <citation type="submission" date="2021-05" db="EMBL/GenBank/DDBJ databases">
        <authorList>
            <person name="Alioto T."/>
            <person name="Alioto T."/>
            <person name="Gomez Garrido J."/>
        </authorList>
    </citation>
    <scope>NUCLEOTIDE SEQUENCE</scope>
</reference>
<organism evidence="1">
    <name type="scientific">Cacopsylla melanoneura</name>
    <dbReference type="NCBI Taxonomy" id="428564"/>
    <lineage>
        <taxon>Eukaryota</taxon>
        <taxon>Metazoa</taxon>
        <taxon>Ecdysozoa</taxon>
        <taxon>Arthropoda</taxon>
        <taxon>Hexapoda</taxon>
        <taxon>Insecta</taxon>
        <taxon>Pterygota</taxon>
        <taxon>Neoptera</taxon>
        <taxon>Paraneoptera</taxon>
        <taxon>Hemiptera</taxon>
        <taxon>Sternorrhyncha</taxon>
        <taxon>Psylloidea</taxon>
        <taxon>Psyllidae</taxon>
        <taxon>Psyllinae</taxon>
        <taxon>Cacopsylla</taxon>
    </lineage>
</organism>
<evidence type="ECO:0000313" key="1">
    <source>
        <dbReference type="EMBL" id="CAG6637132.1"/>
    </source>
</evidence>
<proteinExistence type="predicted"/>
<sequence>MVLSSRKLKREGLIIIIIIDSSLESLPKTGLMLLALSSTLRPILLSSILILRLNTLPWVSFDPAPSGLPDRHTDQYVIETDLVHTNEMLMIFFSPLFNENRSDLDSIKSNIFSKHLRLFFSL</sequence>